<organism evidence="1 2">
    <name type="scientific">Auriscalpium vulgare</name>
    <dbReference type="NCBI Taxonomy" id="40419"/>
    <lineage>
        <taxon>Eukaryota</taxon>
        <taxon>Fungi</taxon>
        <taxon>Dikarya</taxon>
        <taxon>Basidiomycota</taxon>
        <taxon>Agaricomycotina</taxon>
        <taxon>Agaricomycetes</taxon>
        <taxon>Russulales</taxon>
        <taxon>Auriscalpiaceae</taxon>
        <taxon>Auriscalpium</taxon>
    </lineage>
</organism>
<protein>
    <submittedName>
        <fullName evidence="1">Uncharacterized protein</fullName>
    </submittedName>
</protein>
<evidence type="ECO:0000313" key="2">
    <source>
        <dbReference type="Proteomes" id="UP000814033"/>
    </source>
</evidence>
<reference evidence="1" key="2">
    <citation type="journal article" date="2022" name="New Phytol.">
        <title>Evolutionary transition to the ectomycorrhizal habit in the genomes of a hyperdiverse lineage of mushroom-forming fungi.</title>
        <authorList>
            <person name="Looney B."/>
            <person name="Miyauchi S."/>
            <person name="Morin E."/>
            <person name="Drula E."/>
            <person name="Courty P.E."/>
            <person name="Kohler A."/>
            <person name="Kuo A."/>
            <person name="LaButti K."/>
            <person name="Pangilinan J."/>
            <person name="Lipzen A."/>
            <person name="Riley R."/>
            <person name="Andreopoulos W."/>
            <person name="He G."/>
            <person name="Johnson J."/>
            <person name="Nolan M."/>
            <person name="Tritt A."/>
            <person name="Barry K.W."/>
            <person name="Grigoriev I.V."/>
            <person name="Nagy L.G."/>
            <person name="Hibbett D."/>
            <person name="Henrissat B."/>
            <person name="Matheny P.B."/>
            <person name="Labbe J."/>
            <person name="Martin F.M."/>
        </authorList>
    </citation>
    <scope>NUCLEOTIDE SEQUENCE</scope>
    <source>
        <strain evidence="1">FP105234-sp</strain>
    </source>
</reference>
<dbReference type="Proteomes" id="UP000814033">
    <property type="component" value="Unassembled WGS sequence"/>
</dbReference>
<gene>
    <name evidence="1" type="ORF">FA95DRAFT_1611372</name>
</gene>
<dbReference type="EMBL" id="MU276154">
    <property type="protein sequence ID" value="KAI0040979.1"/>
    <property type="molecule type" value="Genomic_DNA"/>
</dbReference>
<sequence>MSFTDPSTVLTFAASVGVAFQYLRDTTAWAKLEEVDQWLEKVDKLLRSLPREQVDRINAASPNTLDNLIRDYQVICKQRETFRQQYLQAGWLERQNHWGHIHEEALDLHKASQGLHLDVLKTTKQSAIFSPVHATENNAPYPDPPIKGVVEEIKAMMTSAPVVEEMVAACDSVMKELLVAGDETTASVTEASQ</sequence>
<keyword evidence="2" id="KW-1185">Reference proteome</keyword>
<name>A0ACB8RA81_9AGAM</name>
<proteinExistence type="predicted"/>
<evidence type="ECO:0000313" key="1">
    <source>
        <dbReference type="EMBL" id="KAI0040979.1"/>
    </source>
</evidence>
<comment type="caution">
    <text evidence="1">The sequence shown here is derived from an EMBL/GenBank/DDBJ whole genome shotgun (WGS) entry which is preliminary data.</text>
</comment>
<reference evidence="1" key="1">
    <citation type="submission" date="2021-02" db="EMBL/GenBank/DDBJ databases">
        <authorList>
            <consortium name="DOE Joint Genome Institute"/>
            <person name="Ahrendt S."/>
            <person name="Looney B.P."/>
            <person name="Miyauchi S."/>
            <person name="Morin E."/>
            <person name="Drula E."/>
            <person name="Courty P.E."/>
            <person name="Chicoki N."/>
            <person name="Fauchery L."/>
            <person name="Kohler A."/>
            <person name="Kuo A."/>
            <person name="Labutti K."/>
            <person name="Pangilinan J."/>
            <person name="Lipzen A."/>
            <person name="Riley R."/>
            <person name="Andreopoulos W."/>
            <person name="He G."/>
            <person name="Johnson J."/>
            <person name="Barry K.W."/>
            <person name="Grigoriev I.V."/>
            <person name="Nagy L."/>
            <person name="Hibbett D."/>
            <person name="Henrissat B."/>
            <person name="Matheny P.B."/>
            <person name="Labbe J."/>
            <person name="Martin F."/>
        </authorList>
    </citation>
    <scope>NUCLEOTIDE SEQUENCE</scope>
    <source>
        <strain evidence="1">FP105234-sp</strain>
    </source>
</reference>
<accession>A0ACB8RA81</accession>